<comment type="caution">
    <text evidence="1">The sequence shown here is derived from an EMBL/GenBank/DDBJ whole genome shotgun (WGS) entry which is preliminary data.</text>
</comment>
<sequence length="168" mass="18136">MGSAAPQKAEACRCDGPSEKALINAPSIAAWYEVRKSNQDAAIDPEFAPANPADRLSNDSPHSRLQRFFFLQKRTEKCKVGCGLKFWPLRCSAGARKAYHSSLSLFGLARRDESANQIPAYRAQNEATPAIGLTNALSTSAAIFEAQHMASPIMTALAPMDSSPVHTT</sequence>
<proteinExistence type="predicted"/>
<dbReference type="Proteomes" id="UP001150941">
    <property type="component" value="Unassembled WGS sequence"/>
</dbReference>
<organism evidence="1 2">
    <name type="scientific">Penicillium chermesinum</name>
    <dbReference type="NCBI Taxonomy" id="63820"/>
    <lineage>
        <taxon>Eukaryota</taxon>
        <taxon>Fungi</taxon>
        <taxon>Dikarya</taxon>
        <taxon>Ascomycota</taxon>
        <taxon>Pezizomycotina</taxon>
        <taxon>Eurotiomycetes</taxon>
        <taxon>Eurotiomycetidae</taxon>
        <taxon>Eurotiales</taxon>
        <taxon>Aspergillaceae</taxon>
        <taxon>Penicillium</taxon>
    </lineage>
</organism>
<dbReference type="RefSeq" id="XP_058330639.1">
    <property type="nucleotide sequence ID" value="XM_058474899.1"/>
</dbReference>
<dbReference type="EMBL" id="JAPQKS010000004">
    <property type="protein sequence ID" value="KAJ5232646.1"/>
    <property type="molecule type" value="Genomic_DNA"/>
</dbReference>
<protein>
    <submittedName>
        <fullName evidence="1">Uncharacterized protein</fullName>
    </submittedName>
</protein>
<evidence type="ECO:0000313" key="2">
    <source>
        <dbReference type="Proteomes" id="UP001150941"/>
    </source>
</evidence>
<keyword evidence="2" id="KW-1185">Reference proteome</keyword>
<gene>
    <name evidence="1" type="ORF">N7468_005602</name>
</gene>
<name>A0A9W9NZT8_9EURO</name>
<reference evidence="1" key="2">
    <citation type="journal article" date="2023" name="IMA Fungus">
        <title>Comparative genomic study of the Penicillium genus elucidates a diverse pangenome and 15 lateral gene transfer events.</title>
        <authorList>
            <person name="Petersen C."/>
            <person name="Sorensen T."/>
            <person name="Nielsen M.R."/>
            <person name="Sondergaard T.E."/>
            <person name="Sorensen J.L."/>
            <person name="Fitzpatrick D.A."/>
            <person name="Frisvad J.C."/>
            <person name="Nielsen K.L."/>
        </authorList>
    </citation>
    <scope>NUCLEOTIDE SEQUENCE</scope>
    <source>
        <strain evidence="1">IBT 19713</strain>
    </source>
</reference>
<dbReference type="AlphaFoldDB" id="A0A9W9NZT8"/>
<evidence type="ECO:0000313" key="1">
    <source>
        <dbReference type="EMBL" id="KAJ5232646.1"/>
    </source>
</evidence>
<dbReference type="GeneID" id="83202202"/>
<accession>A0A9W9NZT8</accession>
<reference evidence="1" key="1">
    <citation type="submission" date="2022-11" db="EMBL/GenBank/DDBJ databases">
        <authorList>
            <person name="Petersen C."/>
        </authorList>
    </citation>
    <scope>NUCLEOTIDE SEQUENCE</scope>
    <source>
        <strain evidence="1">IBT 19713</strain>
    </source>
</reference>